<evidence type="ECO:0000313" key="2">
    <source>
        <dbReference type="EMBL" id="TDC18384.1"/>
    </source>
</evidence>
<dbReference type="Gene3D" id="3.40.50.300">
    <property type="entry name" value="P-loop containing nucleotide triphosphate hydrolases"/>
    <property type="match status" value="1"/>
</dbReference>
<sequence length="1000" mass="110306">MGRPISYAEAVRMLGESESKLINLLDWLAGLGLAGAGLDVLGARDEAVRLGHALTRDLGDRLRGLNRLTRTERLRAAHTIIVLAAYFETLADVLPQVRLKPGEQVSLTGAGEDVGRRGVAHALTRVELPTPGPSHTHESIRRELLVYYGRLGTSLVEFAAGLPGRAGPGEDVRELTLAVPEQALERYEEMLRRLAVDCPEFGIWIEHWERRAAQSELASGMAELERLLASMTGRSGAPRSALSHSYQASLHRPITVGGDIPSGLTIPTLEQGYVDHRLRAAVMDATARPSHDSWWTDIPVYAQPSRFFAGYLTSPEAVASPLLVLGQPGSGKSVLTRILAARLPADDFLPIVVELRQAPTENDLQTRIEDAVRQATGERMSWPRLVEAGAGALPVVILDGFDELLQATGVTQTDFLMKVTAFQEREADQGRPVAVVVTSRTAVVDRARIPHGSVVARLEPFDDAQIRTWLANWRELNEPALRRRGLSSLSDDVALAHRELAEQPLLLLMLALYDADGNALHQRSADFDRTGLYERLLREFAGRQIRKLLPDLDDEGHERAVEQELLRLSVVAFAMFNRRSQWVSDTDLDADLTALLAPERAQFGDAGLQAPLSAAQIVVGRFFFVHETQVTRDGRPLHTYEFLHATFGEFLIARLVARILGSMADQAAMATGSPLAPQINDDLLHALLSFAGLTARAPIIDFLAGMFAQLDPARRKALTGLLLDLYRRALHPRPGSTHDQYRPRPATVPARHAAWSMNLVVLAVMAGGELTGRELFPEGDAGFPWRVQATLWRSQLLGEEWGGLCRTIALHQEWDGSRRTIRVTRMTEGYQPDSPDLYWTYNIPPEHEMRGDILFDPAHEPFQIRLKSSVFCSATDAFMLHSMEPFARAFPTIANLAAPGERAVSVTHALLAALVAGFRDERDPGAFADLARVVVTVSVLPARQERDLYLKAALETILSSLHRGLATSQDLAALEGLRLDDSHDAKVRQLFDQVNERLHL</sequence>
<gene>
    <name evidence="2" type="ORF">E1284_06580</name>
</gene>
<dbReference type="Pfam" id="PF22738">
    <property type="entry name" value="NNH7"/>
    <property type="match status" value="1"/>
</dbReference>
<dbReference type="SMART" id="SM00382">
    <property type="entry name" value="AAA"/>
    <property type="match status" value="1"/>
</dbReference>
<comment type="caution">
    <text evidence="2">The sequence shown here is derived from an EMBL/GenBank/DDBJ whole genome shotgun (WGS) entry which is preliminary data.</text>
</comment>
<dbReference type="SUPFAM" id="SSF52540">
    <property type="entry name" value="P-loop containing nucleoside triphosphate hydrolases"/>
    <property type="match status" value="1"/>
</dbReference>
<dbReference type="InterPro" id="IPR054567">
    <property type="entry name" value="NNH7"/>
</dbReference>
<feature type="domain" description="AAA+ ATPase" evidence="1">
    <location>
        <begin position="318"/>
        <end position="462"/>
    </location>
</feature>
<proteinExistence type="predicted"/>
<reference evidence="2 3" key="1">
    <citation type="submission" date="2019-03" db="EMBL/GenBank/DDBJ databases">
        <title>Draft genome sequences of novel Actinobacteria.</title>
        <authorList>
            <person name="Sahin N."/>
            <person name="Ay H."/>
            <person name="Saygin H."/>
        </authorList>
    </citation>
    <scope>NUCLEOTIDE SEQUENCE [LARGE SCALE GENOMIC DNA]</scope>
    <source>
        <strain evidence="2 3">DSM 45347</strain>
    </source>
</reference>
<keyword evidence="3" id="KW-1185">Reference proteome</keyword>
<accession>A0A4R4P971</accession>
<dbReference type="EMBL" id="SMJW01000020">
    <property type="protein sequence ID" value="TDC18384.1"/>
    <property type="molecule type" value="Genomic_DNA"/>
</dbReference>
<dbReference type="InterPro" id="IPR027417">
    <property type="entry name" value="P-loop_NTPase"/>
</dbReference>
<evidence type="ECO:0000313" key="3">
    <source>
        <dbReference type="Proteomes" id="UP000295431"/>
    </source>
</evidence>
<dbReference type="Proteomes" id="UP000295431">
    <property type="component" value="Unassembled WGS sequence"/>
</dbReference>
<dbReference type="InterPro" id="IPR003593">
    <property type="entry name" value="AAA+_ATPase"/>
</dbReference>
<protein>
    <recommendedName>
        <fullName evidence="1">AAA+ ATPase domain-containing protein</fullName>
    </recommendedName>
</protein>
<dbReference type="OrthoDB" id="419933at2"/>
<name>A0A4R4P971_9ACTN</name>
<dbReference type="RefSeq" id="WP_131938086.1">
    <property type="nucleotide sequence ID" value="NZ_BAAAMX010000057.1"/>
</dbReference>
<dbReference type="AlphaFoldDB" id="A0A4R4P971"/>
<evidence type="ECO:0000259" key="1">
    <source>
        <dbReference type="SMART" id="SM00382"/>
    </source>
</evidence>
<organism evidence="2 3">
    <name type="scientific">Actinomadura bangladeshensis</name>
    <dbReference type="NCBI Taxonomy" id="453573"/>
    <lineage>
        <taxon>Bacteria</taxon>
        <taxon>Bacillati</taxon>
        <taxon>Actinomycetota</taxon>
        <taxon>Actinomycetes</taxon>
        <taxon>Streptosporangiales</taxon>
        <taxon>Thermomonosporaceae</taxon>
        <taxon>Actinomadura</taxon>
    </lineage>
</organism>